<evidence type="ECO:0000313" key="10">
    <source>
        <dbReference type="Proteomes" id="UP001621714"/>
    </source>
</evidence>
<organism evidence="9 10">
    <name type="scientific">Marinospirillum alkalitolerans</name>
    <dbReference type="NCBI Taxonomy" id="3123374"/>
    <lineage>
        <taxon>Bacteria</taxon>
        <taxon>Pseudomonadati</taxon>
        <taxon>Pseudomonadota</taxon>
        <taxon>Gammaproteobacteria</taxon>
        <taxon>Oceanospirillales</taxon>
        <taxon>Oceanospirillaceae</taxon>
        <taxon>Marinospirillum</taxon>
    </lineage>
</organism>
<dbReference type="EMBL" id="JBANFI010000006">
    <property type="protein sequence ID" value="MFK7161529.1"/>
    <property type="molecule type" value="Genomic_DNA"/>
</dbReference>
<evidence type="ECO:0000256" key="6">
    <source>
        <dbReference type="ARBA" id="ARBA00023136"/>
    </source>
</evidence>
<proteinExistence type="inferred from homology"/>
<evidence type="ECO:0000259" key="8">
    <source>
        <dbReference type="Pfam" id="PF03458"/>
    </source>
</evidence>
<reference evidence="9 10" key="1">
    <citation type="submission" date="2024-02" db="EMBL/GenBank/DDBJ databases">
        <title>Marinospirillum sp. MEB 164 isolated from Lonar lake sediment.</title>
        <authorList>
            <person name="Joshi A."/>
            <person name="Thite S."/>
        </authorList>
    </citation>
    <scope>NUCLEOTIDE SEQUENCE [LARGE SCALE GENOMIC DNA]</scope>
    <source>
        <strain evidence="9 10">MEB164</strain>
    </source>
</reference>
<evidence type="ECO:0000256" key="7">
    <source>
        <dbReference type="SAM" id="Phobius"/>
    </source>
</evidence>
<evidence type="ECO:0000256" key="2">
    <source>
        <dbReference type="ARBA" id="ARBA00008193"/>
    </source>
</evidence>
<name>A0ABW8Q065_9GAMM</name>
<comment type="caution">
    <text evidence="9">The sequence shown here is derived from an EMBL/GenBank/DDBJ whole genome shotgun (WGS) entry which is preliminary data.</text>
</comment>
<feature type="transmembrane region" description="Helical" evidence="7">
    <location>
        <begin position="121"/>
        <end position="142"/>
    </location>
</feature>
<feature type="transmembrane region" description="Helical" evidence="7">
    <location>
        <begin position="35"/>
        <end position="57"/>
    </location>
</feature>
<dbReference type="Proteomes" id="UP001621714">
    <property type="component" value="Unassembled WGS sequence"/>
</dbReference>
<dbReference type="PANTHER" id="PTHR30506">
    <property type="entry name" value="INNER MEMBRANE PROTEIN"/>
    <property type="match status" value="1"/>
</dbReference>
<keyword evidence="5 7" id="KW-1133">Transmembrane helix</keyword>
<dbReference type="PANTHER" id="PTHR30506:SF3">
    <property type="entry name" value="UPF0126 INNER MEMBRANE PROTEIN YADS-RELATED"/>
    <property type="match status" value="1"/>
</dbReference>
<feature type="domain" description="Glycine transporter" evidence="8">
    <location>
        <begin position="11"/>
        <end position="84"/>
    </location>
</feature>
<feature type="transmembrane region" description="Helical" evidence="7">
    <location>
        <begin position="6"/>
        <end position="28"/>
    </location>
</feature>
<comment type="subcellular location">
    <subcellularLocation>
        <location evidence="1">Cell membrane</location>
        <topology evidence="1">Multi-pass membrane protein</topology>
    </subcellularLocation>
</comment>
<accession>A0ABW8Q065</accession>
<keyword evidence="4 7" id="KW-0812">Transmembrane</keyword>
<dbReference type="Pfam" id="PF03458">
    <property type="entry name" value="Gly_transporter"/>
    <property type="match status" value="2"/>
</dbReference>
<evidence type="ECO:0000256" key="3">
    <source>
        <dbReference type="ARBA" id="ARBA00022475"/>
    </source>
</evidence>
<feature type="transmembrane region" description="Helical" evidence="7">
    <location>
        <begin position="97"/>
        <end position="115"/>
    </location>
</feature>
<protein>
    <submittedName>
        <fullName evidence="9">Trimeric intracellular cation channel family protein</fullName>
    </submittedName>
</protein>
<feature type="domain" description="Glycine transporter" evidence="8">
    <location>
        <begin position="97"/>
        <end position="169"/>
    </location>
</feature>
<evidence type="ECO:0000256" key="1">
    <source>
        <dbReference type="ARBA" id="ARBA00004651"/>
    </source>
</evidence>
<feature type="transmembrane region" description="Helical" evidence="7">
    <location>
        <begin position="154"/>
        <end position="173"/>
    </location>
</feature>
<sequence>MNFDLPLFILILDLFGTVVFAAAGVLAAAQRRLDLFGVIVVGTVTAIGGGTLRDLILGRLPVFWVQDNLYIWITVTTSVLVFASARRLRFPHQAIQIADAIGLAVFTIIGANVALSLGHSPLIAVVTGVMTGVFGGIVRDVLTAVKPMIFEKEIYATAVFAGAFVYVNLTWFLPDHWETFNTLVAMSVVLGLRLAAIRWHLHLPVFLSVEDQRDEDHKINRKDSQ</sequence>
<evidence type="ECO:0000256" key="4">
    <source>
        <dbReference type="ARBA" id="ARBA00022692"/>
    </source>
</evidence>
<keyword evidence="6 7" id="KW-0472">Membrane</keyword>
<evidence type="ECO:0000256" key="5">
    <source>
        <dbReference type="ARBA" id="ARBA00022989"/>
    </source>
</evidence>
<keyword evidence="10" id="KW-1185">Reference proteome</keyword>
<feature type="transmembrane region" description="Helical" evidence="7">
    <location>
        <begin position="69"/>
        <end position="85"/>
    </location>
</feature>
<keyword evidence="3" id="KW-1003">Cell membrane</keyword>
<gene>
    <name evidence="9" type="ORF">V6U78_10815</name>
</gene>
<dbReference type="RefSeq" id="WP_405340521.1">
    <property type="nucleotide sequence ID" value="NZ_JBANFI010000006.1"/>
</dbReference>
<evidence type="ECO:0000313" key="9">
    <source>
        <dbReference type="EMBL" id="MFK7161529.1"/>
    </source>
</evidence>
<comment type="similarity">
    <text evidence="2">Belongs to the UPF0126 family.</text>
</comment>
<dbReference type="InterPro" id="IPR005115">
    <property type="entry name" value="Gly_transporter"/>
</dbReference>